<comment type="caution">
    <text evidence="2">The sequence shown here is derived from an EMBL/GenBank/DDBJ whole genome shotgun (WGS) entry which is preliminary data.</text>
</comment>
<protein>
    <recommendedName>
        <fullName evidence="4">Phosphoprotein phosphatase</fullName>
    </recommendedName>
</protein>
<dbReference type="EMBL" id="MLAK01001115">
    <property type="protein sequence ID" value="OHS97413.1"/>
    <property type="molecule type" value="Genomic_DNA"/>
</dbReference>
<dbReference type="Gene3D" id="1.25.10.10">
    <property type="entry name" value="Leucine-rich Repeat Variant"/>
    <property type="match status" value="1"/>
</dbReference>
<name>A0A1J4JIQ1_9EUKA</name>
<feature type="region of interest" description="Disordered" evidence="1">
    <location>
        <begin position="192"/>
        <end position="238"/>
    </location>
</feature>
<evidence type="ECO:0000313" key="3">
    <source>
        <dbReference type="Proteomes" id="UP000179807"/>
    </source>
</evidence>
<dbReference type="GO" id="GO:0007165">
    <property type="term" value="P:signal transduction"/>
    <property type="evidence" value="ECO:0007669"/>
    <property type="project" value="InterPro"/>
</dbReference>
<dbReference type="OrthoDB" id="10475838at2759"/>
<feature type="compositionally biased region" description="Low complexity" evidence="1">
    <location>
        <begin position="192"/>
        <end position="209"/>
    </location>
</feature>
<dbReference type="GO" id="GO:0000159">
    <property type="term" value="C:protein phosphatase type 2A complex"/>
    <property type="evidence" value="ECO:0007669"/>
    <property type="project" value="InterPro"/>
</dbReference>
<dbReference type="VEuPathDB" id="TrichDB:TRFO_09387"/>
<dbReference type="AlphaFoldDB" id="A0A1J4JIQ1"/>
<dbReference type="GeneID" id="94829548"/>
<dbReference type="PANTHER" id="PTHR10257">
    <property type="entry name" value="SERINE/THREONINE PROTEIN PHOSPHATASE 2A PP2A REGULATORY SUBUNIT B"/>
    <property type="match status" value="1"/>
</dbReference>
<evidence type="ECO:0000256" key="1">
    <source>
        <dbReference type="SAM" id="MobiDB-lite"/>
    </source>
</evidence>
<reference evidence="2" key="1">
    <citation type="submission" date="2016-10" db="EMBL/GenBank/DDBJ databases">
        <authorList>
            <person name="Benchimol M."/>
            <person name="Almeida L.G."/>
            <person name="Vasconcelos A.T."/>
            <person name="Perreira-Neves A."/>
            <person name="Rosa I.A."/>
            <person name="Tasca T."/>
            <person name="Bogo M.R."/>
            <person name="de Souza W."/>
        </authorList>
    </citation>
    <scope>NUCLEOTIDE SEQUENCE [LARGE SCALE GENOMIC DNA]</scope>
    <source>
        <strain evidence="2">K</strain>
    </source>
</reference>
<feature type="region of interest" description="Disordered" evidence="1">
    <location>
        <begin position="1"/>
        <end position="27"/>
    </location>
</feature>
<proteinExistence type="predicted"/>
<evidence type="ECO:0008006" key="4">
    <source>
        <dbReference type="Google" id="ProtNLM"/>
    </source>
</evidence>
<accession>A0A1J4JIQ1</accession>
<dbReference type="SUPFAM" id="SSF48371">
    <property type="entry name" value="ARM repeat"/>
    <property type="match status" value="2"/>
</dbReference>
<dbReference type="Pfam" id="PF01603">
    <property type="entry name" value="B56"/>
    <property type="match status" value="2"/>
</dbReference>
<dbReference type="RefSeq" id="XP_068350550.1">
    <property type="nucleotide sequence ID" value="XM_068494844.1"/>
</dbReference>
<feature type="compositionally biased region" description="Polar residues" evidence="1">
    <location>
        <begin position="214"/>
        <end position="227"/>
    </location>
</feature>
<dbReference type="PANTHER" id="PTHR10257:SF3">
    <property type="entry name" value="SERINE_THREONINE-PROTEIN PHOSPHATASE 2A 56 KDA REGULATORY SUBUNIT GAMMA ISOFORM"/>
    <property type="match status" value="1"/>
</dbReference>
<organism evidence="2 3">
    <name type="scientific">Tritrichomonas foetus</name>
    <dbReference type="NCBI Taxonomy" id="1144522"/>
    <lineage>
        <taxon>Eukaryota</taxon>
        <taxon>Metamonada</taxon>
        <taxon>Parabasalia</taxon>
        <taxon>Tritrichomonadida</taxon>
        <taxon>Tritrichomonadidae</taxon>
        <taxon>Tritrichomonas</taxon>
    </lineage>
</organism>
<dbReference type="InterPro" id="IPR002554">
    <property type="entry name" value="PP2A_B56"/>
</dbReference>
<sequence length="531" mass="59963">MKAKTVKSPSKLPVRKKVPPKDGKKGKDCIAVPKSETDDEIKTMTMSFNISTLFTVGIFSDVTVNMSNPFSSADKKDYNKLFLQKCKECKKICDFSIAIKDKPAKKNKKELLHHLIEAFESNSICNSITPANLSYFIEMVVDNIARPFPSLLKITNVFDFGDQMLDTAWPHLQLVYKAAYRFFSSSSPFLNGKSSGNPSSQKPSSDKPSGGNPSGQKPSSDKPSGNKNDPKAAAHNSSDFDLSKHRNFLSCLVSNCCSPDNRERQATKDILIKIYNKCSSVQNIIKRFIINQFLTSICSAELLEVYVKIVDSLPQPLSEKEVFIFKNAVLLLHTSPLFMKFCLNLLQVIDHYVKRDKTLLEPTIKYIQKHWPVGIVRKQLIFLSELEGLVISYSNLMDEAIATIIFEQLSDLVVQPNIDIAETSLNLFTGSSFDNLLATFPETAIKIMVPPLYESAKKNWNEFVREDATFAIQLLSELDKPTFQKQVEVMKAERKKKKVYAQIWKTNWAKVFETAKKKDKSITGANLEYIL</sequence>
<dbReference type="Proteomes" id="UP000179807">
    <property type="component" value="Unassembled WGS sequence"/>
</dbReference>
<gene>
    <name evidence="2" type="ORF">TRFO_09387</name>
</gene>
<dbReference type="InterPro" id="IPR011989">
    <property type="entry name" value="ARM-like"/>
</dbReference>
<keyword evidence="3" id="KW-1185">Reference proteome</keyword>
<dbReference type="GO" id="GO:0019888">
    <property type="term" value="F:protein phosphatase regulator activity"/>
    <property type="evidence" value="ECO:0007669"/>
    <property type="project" value="InterPro"/>
</dbReference>
<evidence type="ECO:0000313" key="2">
    <source>
        <dbReference type="EMBL" id="OHS97413.1"/>
    </source>
</evidence>
<dbReference type="InterPro" id="IPR016024">
    <property type="entry name" value="ARM-type_fold"/>
</dbReference>